<accession>A0A840CEQ0</accession>
<dbReference type="Proteomes" id="UP000585681">
    <property type="component" value="Unassembled WGS sequence"/>
</dbReference>
<dbReference type="Pfam" id="PF13505">
    <property type="entry name" value="OMP_b-brl"/>
    <property type="match status" value="1"/>
</dbReference>
<organism evidence="4 5">
    <name type="scientific">Actibacterium naphthalenivorans</name>
    <dbReference type="NCBI Taxonomy" id="1614693"/>
    <lineage>
        <taxon>Bacteria</taxon>
        <taxon>Pseudomonadati</taxon>
        <taxon>Pseudomonadota</taxon>
        <taxon>Alphaproteobacteria</taxon>
        <taxon>Rhodobacterales</taxon>
        <taxon>Roseobacteraceae</taxon>
        <taxon>Actibacterium</taxon>
    </lineage>
</organism>
<keyword evidence="1 2" id="KW-0732">Signal</keyword>
<protein>
    <submittedName>
        <fullName evidence="4">Lipid A oxidase</fullName>
    </submittedName>
</protein>
<feature type="domain" description="Outer membrane protein beta-barrel" evidence="3">
    <location>
        <begin position="8"/>
        <end position="216"/>
    </location>
</feature>
<dbReference type="EMBL" id="JACIEQ010000001">
    <property type="protein sequence ID" value="MBB4021759.1"/>
    <property type="molecule type" value="Genomic_DNA"/>
</dbReference>
<evidence type="ECO:0000313" key="4">
    <source>
        <dbReference type="EMBL" id="MBB4021759.1"/>
    </source>
</evidence>
<dbReference type="SUPFAM" id="SSF56925">
    <property type="entry name" value="OMPA-like"/>
    <property type="match status" value="1"/>
</dbReference>
<gene>
    <name evidence="4" type="ORF">GGR17_001550</name>
</gene>
<dbReference type="AlphaFoldDB" id="A0A840CEQ0"/>
<proteinExistence type="predicted"/>
<feature type="chain" id="PRO_5032490091" evidence="2">
    <location>
        <begin position="21"/>
        <end position="216"/>
    </location>
</feature>
<name>A0A840CEQ0_9RHOB</name>
<dbReference type="RefSeq" id="WP_054540165.1">
    <property type="nucleotide sequence ID" value="NZ_JACIEQ010000001.1"/>
</dbReference>
<reference evidence="4" key="1">
    <citation type="submission" date="2020-08" db="EMBL/GenBank/DDBJ databases">
        <title>Genomic Encyclopedia of Type Strains, Phase IV (KMG-IV): sequencing the most valuable type-strain genomes for metagenomic binning, comparative biology and taxonomic classification.</title>
        <authorList>
            <person name="Goeker M."/>
        </authorList>
    </citation>
    <scope>NUCLEOTIDE SEQUENCE [LARGE SCALE GENOMIC DNA]</scope>
    <source>
        <strain evidence="4">DSM 105040</strain>
    </source>
</reference>
<evidence type="ECO:0000313" key="5">
    <source>
        <dbReference type="Proteomes" id="UP000585681"/>
    </source>
</evidence>
<feature type="signal peptide" evidence="2">
    <location>
        <begin position="1"/>
        <end position="20"/>
    </location>
</feature>
<dbReference type="Gene3D" id="2.40.160.20">
    <property type="match status" value="1"/>
</dbReference>
<dbReference type="InterPro" id="IPR011250">
    <property type="entry name" value="OMP/PagP_B-barrel"/>
</dbReference>
<dbReference type="InterPro" id="IPR027385">
    <property type="entry name" value="Beta-barrel_OMP"/>
</dbReference>
<keyword evidence="5" id="KW-1185">Reference proteome</keyword>
<evidence type="ECO:0000259" key="3">
    <source>
        <dbReference type="Pfam" id="PF13505"/>
    </source>
</evidence>
<evidence type="ECO:0000256" key="1">
    <source>
        <dbReference type="ARBA" id="ARBA00022729"/>
    </source>
</evidence>
<evidence type="ECO:0000256" key="2">
    <source>
        <dbReference type="SAM" id="SignalP"/>
    </source>
</evidence>
<comment type="caution">
    <text evidence="4">The sequence shown here is derived from an EMBL/GenBank/DDBJ whole genome shotgun (WGS) entry which is preliminary data.</text>
</comment>
<sequence length="216" mass="23610">MKPLILAILPVAFLATPAAAEVEISVYTGVQSAPHSTIKGNDPGGVGVFDYNAGWDGKSFDMPPYYGFRATWWRTERVGFALEFNHAKVYADDETLADTGFSRLEFTDGLNIVTLNAFYRWPSESRRWTPYVGAGAGVAIPHVDIQSAGGKTFEYQLTGPALQLVAGASYDLNDKWAVFGEYKGTYTQNEADLDNGGTLETDLITNALNIGLTFRF</sequence>